<dbReference type="InterPro" id="IPR051682">
    <property type="entry name" value="Mito_Persulfide_Diox"/>
</dbReference>
<gene>
    <name evidence="4" type="primary">gloB_3</name>
    <name evidence="4" type="ORF">LzC2_20020</name>
</gene>
<keyword evidence="1" id="KW-0479">Metal-binding</keyword>
<dbReference type="SMART" id="SM00450">
    <property type="entry name" value="RHOD"/>
    <property type="match status" value="2"/>
</dbReference>
<name>A0ABX1VEJ1_9PLAN</name>
<dbReference type="RefSeq" id="WP_171186427.1">
    <property type="nucleotide sequence ID" value="NZ_WTPX01000054.1"/>
</dbReference>
<dbReference type="SUPFAM" id="SSF52821">
    <property type="entry name" value="Rhodanese/Cell cycle control phosphatase"/>
    <property type="match status" value="2"/>
</dbReference>
<feature type="domain" description="Rhodanese" evidence="3">
    <location>
        <begin position="422"/>
        <end position="509"/>
    </location>
</feature>
<organism evidence="4 5">
    <name type="scientific">Alienimonas chondri</name>
    <dbReference type="NCBI Taxonomy" id="2681879"/>
    <lineage>
        <taxon>Bacteria</taxon>
        <taxon>Pseudomonadati</taxon>
        <taxon>Planctomycetota</taxon>
        <taxon>Planctomycetia</taxon>
        <taxon>Planctomycetales</taxon>
        <taxon>Planctomycetaceae</taxon>
        <taxon>Alienimonas</taxon>
    </lineage>
</organism>
<protein>
    <submittedName>
        <fullName evidence="4">Hydroxyacylglutathione hydrolase</fullName>
        <ecNumber evidence="4">3.1.2.6</ecNumber>
    </submittedName>
</protein>
<dbReference type="Gene3D" id="3.60.15.10">
    <property type="entry name" value="Ribonuclease Z/Hydroxyacylglutathione hydrolase-like"/>
    <property type="match status" value="1"/>
</dbReference>
<dbReference type="InterPro" id="IPR036873">
    <property type="entry name" value="Rhodanese-like_dom_sf"/>
</dbReference>
<dbReference type="EC" id="3.1.2.6" evidence="4"/>
<keyword evidence="5" id="KW-1185">Reference proteome</keyword>
<keyword evidence="4" id="KW-0378">Hydrolase</keyword>
<dbReference type="Pfam" id="PF00753">
    <property type="entry name" value="Lactamase_B"/>
    <property type="match status" value="1"/>
</dbReference>
<dbReference type="PROSITE" id="PS51318">
    <property type="entry name" value="TAT"/>
    <property type="match status" value="1"/>
</dbReference>
<comment type="caution">
    <text evidence="4">The sequence shown here is derived from an EMBL/GenBank/DDBJ whole genome shotgun (WGS) entry which is preliminary data.</text>
</comment>
<evidence type="ECO:0000313" key="5">
    <source>
        <dbReference type="Proteomes" id="UP000609651"/>
    </source>
</evidence>
<dbReference type="CDD" id="cd00158">
    <property type="entry name" value="RHOD"/>
    <property type="match status" value="2"/>
</dbReference>
<proteinExistence type="predicted"/>
<reference evidence="4 5" key="1">
    <citation type="journal article" date="2020" name="Syst. Appl. Microbiol.">
        <title>Alienimonas chondri sp. nov., a novel planctomycete isolated from the biofilm of the red alga Chondrus crispus.</title>
        <authorList>
            <person name="Vitorino I."/>
            <person name="Albuquerque L."/>
            <person name="Wiegand S."/>
            <person name="Kallscheuer N."/>
            <person name="da Costa M.S."/>
            <person name="Lobo-da-Cunha A."/>
            <person name="Jogler C."/>
            <person name="Lage O.M."/>
        </authorList>
    </citation>
    <scope>NUCLEOTIDE SEQUENCE [LARGE SCALE GENOMIC DNA]</scope>
    <source>
        <strain evidence="4 5">LzC2</strain>
    </source>
</reference>
<dbReference type="PANTHER" id="PTHR43084">
    <property type="entry name" value="PERSULFIDE DIOXYGENASE ETHE1"/>
    <property type="match status" value="1"/>
</dbReference>
<accession>A0ABX1VEJ1</accession>
<dbReference type="CDD" id="cd07724">
    <property type="entry name" value="POD-like_MBL-fold"/>
    <property type="match status" value="1"/>
</dbReference>
<evidence type="ECO:0000256" key="1">
    <source>
        <dbReference type="ARBA" id="ARBA00022723"/>
    </source>
</evidence>
<sequence length="524" mass="56274">MSLVTRRELLGHAGALGLGAAFLPHAARVVRAGESGRPAKGETPDGVVLEVVESGGLSHYSYFLADTEAGVAAVIDPRRDVAAYLKLAEEHGVTITLAIETHVHADFVSGARELADRTGTARIAASVEGGADYGFPIDRKLKDGDTLEVGSVRLRAIHTPGHTPEHMSYVASTKGADRPWALFTGDFLFIGSIGRPDLMGVKNTEGLAKKLYQSVQTAYANLPAALPIHPAHGPGSPCGANIQKPKGTPTLGRERDANPYWRIEDQADFIDALLAAQPAIPYYWPRMKQANAAGPKILGDRPAPEALDPAAFEKLIAGGEVQLVDTQLMFGYAGGHIRGATDLGYNEVMSLWGGWTLDYDKPIALVVPETADAVGPQDWLARVDLTEVRGVLKGGMTAWVKSGRPFDSFKTMPVREVHDAFPTDAMQLLDIRQPSEWDMGHVEGAKYIFLPELPKRLNELDRSRPVVVYCGNGYRATVGASLLRKHGFDARTVPGSWDAWTAAGLPVTTPKSPGKPSDTTRLSA</sequence>
<evidence type="ECO:0000256" key="2">
    <source>
        <dbReference type="SAM" id="MobiDB-lite"/>
    </source>
</evidence>
<feature type="region of interest" description="Disordered" evidence="2">
    <location>
        <begin position="233"/>
        <end position="255"/>
    </location>
</feature>
<dbReference type="InterPro" id="IPR036866">
    <property type="entry name" value="RibonucZ/Hydroxyglut_hydro"/>
</dbReference>
<feature type="region of interest" description="Disordered" evidence="2">
    <location>
        <begin position="504"/>
        <end position="524"/>
    </location>
</feature>
<dbReference type="PANTHER" id="PTHR43084:SF1">
    <property type="entry name" value="PERSULFIDE DIOXYGENASE ETHE1, MITOCHONDRIAL"/>
    <property type="match status" value="1"/>
</dbReference>
<dbReference type="GO" id="GO:0004416">
    <property type="term" value="F:hydroxyacylglutathione hydrolase activity"/>
    <property type="evidence" value="ECO:0007669"/>
    <property type="project" value="UniProtKB-EC"/>
</dbReference>
<dbReference type="EMBL" id="WTPX01000054">
    <property type="protein sequence ID" value="NNJ25925.1"/>
    <property type="molecule type" value="Genomic_DNA"/>
</dbReference>
<dbReference type="InterPro" id="IPR044528">
    <property type="entry name" value="POD-like_MBL-fold"/>
</dbReference>
<dbReference type="Gene3D" id="3.40.250.10">
    <property type="entry name" value="Rhodanese-like domain"/>
    <property type="match status" value="2"/>
</dbReference>
<dbReference type="Pfam" id="PF00581">
    <property type="entry name" value="Rhodanese"/>
    <property type="match status" value="1"/>
</dbReference>
<feature type="domain" description="Rhodanese" evidence="3">
    <location>
        <begin position="317"/>
        <end position="408"/>
    </location>
</feature>
<dbReference type="PROSITE" id="PS50206">
    <property type="entry name" value="RHODANESE_3"/>
    <property type="match status" value="2"/>
</dbReference>
<dbReference type="InterPro" id="IPR001763">
    <property type="entry name" value="Rhodanese-like_dom"/>
</dbReference>
<dbReference type="Proteomes" id="UP000609651">
    <property type="component" value="Unassembled WGS sequence"/>
</dbReference>
<dbReference type="SMART" id="SM00849">
    <property type="entry name" value="Lactamase_B"/>
    <property type="match status" value="1"/>
</dbReference>
<dbReference type="InterPro" id="IPR006311">
    <property type="entry name" value="TAT_signal"/>
</dbReference>
<dbReference type="InterPro" id="IPR001279">
    <property type="entry name" value="Metallo-B-lactamas"/>
</dbReference>
<dbReference type="SUPFAM" id="SSF56281">
    <property type="entry name" value="Metallo-hydrolase/oxidoreductase"/>
    <property type="match status" value="1"/>
</dbReference>
<evidence type="ECO:0000313" key="4">
    <source>
        <dbReference type="EMBL" id="NNJ25925.1"/>
    </source>
</evidence>
<evidence type="ECO:0000259" key="3">
    <source>
        <dbReference type="PROSITE" id="PS50206"/>
    </source>
</evidence>